<reference evidence="10" key="1">
    <citation type="submission" date="2023-06" db="EMBL/GenBank/DDBJ databases">
        <authorList>
            <person name="Zhang S."/>
        </authorList>
    </citation>
    <scope>NUCLEOTIDE SEQUENCE</scope>
    <source>
        <strain evidence="10">SG2303</strain>
    </source>
</reference>
<dbReference type="EC" id="4.1.3.17" evidence="9"/>
<dbReference type="EC" id="4.1.1.112" evidence="9"/>
<dbReference type="PANTHER" id="PTHR33254:SF4">
    <property type="entry name" value="4-HYDROXY-4-METHYL-2-OXOGLUTARATE ALDOLASE 3-RELATED"/>
    <property type="match status" value="1"/>
</dbReference>
<accession>A0ABT7XJT6</accession>
<evidence type="ECO:0000256" key="5">
    <source>
        <dbReference type="ARBA" id="ARBA00022723"/>
    </source>
</evidence>
<keyword evidence="11" id="KW-1185">Reference proteome</keyword>
<evidence type="ECO:0000256" key="9">
    <source>
        <dbReference type="RuleBase" id="RU004338"/>
    </source>
</evidence>
<evidence type="ECO:0000313" key="11">
    <source>
        <dbReference type="Proteomes" id="UP001168540"/>
    </source>
</evidence>
<evidence type="ECO:0000256" key="2">
    <source>
        <dbReference type="ARBA" id="ARBA00001968"/>
    </source>
</evidence>
<dbReference type="PANTHER" id="PTHR33254">
    <property type="entry name" value="4-HYDROXY-4-METHYL-2-OXOGLUTARATE ALDOLASE 3-RELATED"/>
    <property type="match status" value="1"/>
</dbReference>
<evidence type="ECO:0000256" key="4">
    <source>
        <dbReference type="ARBA" id="ARBA00011233"/>
    </source>
</evidence>
<sequence length="158" mass="17147">MHFLTTDLCDDNDDVRVLEPLFRDFGDARRFAGRIVTLKLFEDNSLVRETLTETGNGRVLVVDGGGSTRCALMGDQIGELAVANSWAGVVIYGCVRDTVVLSSLPLGVKALAVHPKKSLKRGEGQRDIPVSFAGVTFHPGEWLYADEDGIIVSSRALL</sequence>
<evidence type="ECO:0000256" key="3">
    <source>
        <dbReference type="ARBA" id="ARBA00008621"/>
    </source>
</evidence>
<dbReference type="InterPro" id="IPR010203">
    <property type="entry name" value="RraA"/>
</dbReference>
<evidence type="ECO:0000313" key="10">
    <source>
        <dbReference type="EMBL" id="MDN0074056.1"/>
    </source>
</evidence>
<organism evidence="10 11">
    <name type="scientific">Crenobacter oryzisoli</name>
    <dbReference type="NCBI Taxonomy" id="3056844"/>
    <lineage>
        <taxon>Bacteria</taxon>
        <taxon>Pseudomonadati</taxon>
        <taxon>Pseudomonadota</taxon>
        <taxon>Betaproteobacteria</taxon>
        <taxon>Neisseriales</taxon>
        <taxon>Neisseriaceae</taxon>
        <taxon>Crenobacter</taxon>
    </lineage>
</organism>
<comment type="subunit">
    <text evidence="4 9">Homotrimer.</text>
</comment>
<comment type="catalytic activity">
    <reaction evidence="1 9">
        <text>4-hydroxy-4-methyl-2-oxoglutarate = 2 pyruvate</text>
        <dbReference type="Rhea" id="RHEA:22748"/>
        <dbReference type="ChEBI" id="CHEBI:15361"/>
        <dbReference type="ChEBI" id="CHEBI:58276"/>
        <dbReference type="EC" id="4.1.3.17"/>
    </reaction>
</comment>
<evidence type="ECO:0000256" key="8">
    <source>
        <dbReference type="ARBA" id="ARBA00047973"/>
    </source>
</evidence>
<dbReference type="CDD" id="cd16841">
    <property type="entry name" value="RraA_family"/>
    <property type="match status" value="1"/>
</dbReference>
<evidence type="ECO:0000256" key="6">
    <source>
        <dbReference type="ARBA" id="ARBA00023239"/>
    </source>
</evidence>
<gene>
    <name evidence="10" type="primary">rraA</name>
    <name evidence="10" type="ORF">QU481_04030</name>
</gene>
<dbReference type="NCBIfam" id="NF006875">
    <property type="entry name" value="PRK09372.1"/>
    <property type="match status" value="1"/>
</dbReference>
<dbReference type="NCBIfam" id="TIGR01935">
    <property type="entry name" value="NOT-MenG"/>
    <property type="match status" value="1"/>
</dbReference>
<keyword evidence="5 9" id="KW-0479">Metal-binding</keyword>
<evidence type="ECO:0000256" key="7">
    <source>
        <dbReference type="ARBA" id="ARBA00025046"/>
    </source>
</evidence>
<comment type="cofactor">
    <cofactor evidence="2 9">
        <name>a divalent metal cation</name>
        <dbReference type="ChEBI" id="CHEBI:60240"/>
    </cofactor>
</comment>
<keyword evidence="6 9" id="KW-0456">Lyase</keyword>
<protein>
    <recommendedName>
        <fullName evidence="9">4-hydroxy-4-methyl-2-oxoglutarate aldolase</fullName>
        <shortName evidence="9">HMG aldolase</shortName>
        <ecNumber evidence="9">4.1.1.112</ecNumber>
        <ecNumber evidence="9">4.1.3.17</ecNumber>
    </recommendedName>
    <alternativeName>
        <fullName evidence="9">Oxaloacetate decarboxylase</fullName>
    </alternativeName>
</protein>
<dbReference type="InterPro" id="IPR005493">
    <property type="entry name" value="RraA/RraA-like"/>
</dbReference>
<dbReference type="EMBL" id="JAUEDK010000005">
    <property type="protein sequence ID" value="MDN0074056.1"/>
    <property type="molecule type" value="Genomic_DNA"/>
</dbReference>
<dbReference type="Gene3D" id="3.50.30.40">
    <property type="entry name" value="Ribonuclease E inhibitor RraA/RraA-like"/>
    <property type="match status" value="1"/>
</dbReference>
<dbReference type="InterPro" id="IPR036704">
    <property type="entry name" value="RraA/RraA-like_sf"/>
</dbReference>
<dbReference type="Proteomes" id="UP001168540">
    <property type="component" value="Unassembled WGS sequence"/>
</dbReference>
<comment type="function">
    <text evidence="7 9">Catalyzes the aldol cleavage of 4-hydroxy-4-methyl-2-oxoglutarate (HMG) into 2 molecules of pyruvate. Also contains a secondary oxaloacetate (OAA) decarboxylase activity due to the common pyruvate enolate transition state formed following C-C bond cleavage in the retro-aldol and decarboxylation reactions.</text>
</comment>
<dbReference type="Pfam" id="PF03737">
    <property type="entry name" value="RraA-like"/>
    <property type="match status" value="1"/>
</dbReference>
<evidence type="ECO:0000256" key="1">
    <source>
        <dbReference type="ARBA" id="ARBA00001342"/>
    </source>
</evidence>
<proteinExistence type="inferred from homology"/>
<dbReference type="RefSeq" id="WP_289828602.1">
    <property type="nucleotide sequence ID" value="NZ_JAUEDK010000005.1"/>
</dbReference>
<name>A0ABT7XJT6_9NEIS</name>
<comment type="similarity">
    <text evidence="3 9">Belongs to the class II aldolase/RraA-like family.</text>
</comment>
<dbReference type="SUPFAM" id="SSF89562">
    <property type="entry name" value="RraA-like"/>
    <property type="match status" value="1"/>
</dbReference>
<comment type="catalytic activity">
    <reaction evidence="8 9">
        <text>oxaloacetate + H(+) = pyruvate + CO2</text>
        <dbReference type="Rhea" id="RHEA:15641"/>
        <dbReference type="ChEBI" id="CHEBI:15361"/>
        <dbReference type="ChEBI" id="CHEBI:15378"/>
        <dbReference type="ChEBI" id="CHEBI:16452"/>
        <dbReference type="ChEBI" id="CHEBI:16526"/>
        <dbReference type="EC" id="4.1.1.112"/>
    </reaction>
</comment>
<comment type="caution">
    <text evidence="10">The sequence shown here is derived from an EMBL/GenBank/DDBJ whole genome shotgun (WGS) entry which is preliminary data.</text>
</comment>